<dbReference type="Gene3D" id="2.10.25.10">
    <property type="entry name" value="Laminin"/>
    <property type="match status" value="3"/>
</dbReference>
<evidence type="ECO:0000259" key="22">
    <source>
        <dbReference type="PROSITE" id="PS50268"/>
    </source>
</evidence>
<reference evidence="24" key="1">
    <citation type="submission" date="2011-05" db="EMBL/GenBank/DDBJ databases">
        <authorList>
            <person name="Richards S.R."/>
            <person name="Qu J."/>
            <person name="Jiang H."/>
            <person name="Jhangiani S.N."/>
            <person name="Agravi P."/>
            <person name="Goodspeed R."/>
            <person name="Gross S."/>
            <person name="Mandapat C."/>
            <person name="Jackson L."/>
            <person name="Mathew T."/>
            <person name="Pu L."/>
            <person name="Thornton R."/>
            <person name="Saada N."/>
            <person name="Wilczek-Boney K.B."/>
            <person name="Lee S."/>
            <person name="Kovar C."/>
            <person name="Wu Y."/>
            <person name="Scherer S.E."/>
            <person name="Worley K.C."/>
            <person name="Muzny D.M."/>
            <person name="Gibbs R."/>
        </authorList>
    </citation>
    <scope>NUCLEOTIDE SEQUENCE</scope>
    <source>
        <strain evidence="24">Brora</strain>
    </source>
</reference>
<evidence type="ECO:0000256" key="19">
    <source>
        <dbReference type="SAM" id="Phobius"/>
    </source>
</evidence>
<dbReference type="PhylomeDB" id="T1ILH8"/>
<evidence type="ECO:0000256" key="1">
    <source>
        <dbReference type="ARBA" id="ARBA00004251"/>
    </source>
</evidence>
<dbReference type="PROSITE" id="PS01187">
    <property type="entry name" value="EGF_CA"/>
    <property type="match status" value="1"/>
</dbReference>
<dbReference type="FunFam" id="2.60.120.200:FF:000040">
    <property type="entry name" value="neural-cadherin isoform X1"/>
    <property type="match status" value="1"/>
</dbReference>
<dbReference type="GO" id="GO:0007156">
    <property type="term" value="P:homophilic cell adhesion via plasma membrane adhesion molecules"/>
    <property type="evidence" value="ECO:0007669"/>
    <property type="project" value="InterPro"/>
</dbReference>
<dbReference type="GO" id="GO:0045296">
    <property type="term" value="F:cadherin binding"/>
    <property type="evidence" value="ECO:0007669"/>
    <property type="project" value="TreeGrafter"/>
</dbReference>
<dbReference type="Pfam" id="PF12661">
    <property type="entry name" value="hEGF"/>
    <property type="match status" value="1"/>
</dbReference>
<comment type="caution">
    <text evidence="15">Lacks conserved residue(s) required for the propagation of feature annotation.</text>
</comment>
<keyword evidence="8 14" id="KW-0106">Calcium</keyword>
<dbReference type="CDD" id="cd00110">
    <property type="entry name" value="LamG"/>
    <property type="match status" value="2"/>
</dbReference>
<dbReference type="GO" id="GO:0016477">
    <property type="term" value="P:cell migration"/>
    <property type="evidence" value="ECO:0007669"/>
    <property type="project" value="TreeGrafter"/>
</dbReference>
<feature type="domain" description="Cadherin" evidence="22">
    <location>
        <begin position="935"/>
        <end position="1050"/>
    </location>
</feature>
<keyword evidence="10 19" id="KW-1133">Transmembrane helix</keyword>
<dbReference type="GO" id="GO:0001736">
    <property type="term" value="P:establishment of planar polarity"/>
    <property type="evidence" value="ECO:0007669"/>
    <property type="project" value="UniProtKB-ARBA"/>
</dbReference>
<dbReference type="PROSITE" id="PS50268">
    <property type="entry name" value="CADHERIN_2"/>
    <property type="match status" value="11"/>
</dbReference>
<feature type="domain" description="Cadherin" evidence="22">
    <location>
        <begin position="228"/>
        <end position="339"/>
    </location>
</feature>
<evidence type="ECO:0000256" key="11">
    <source>
        <dbReference type="ARBA" id="ARBA00023136"/>
    </source>
</evidence>
<feature type="domain" description="EGF-like" evidence="21">
    <location>
        <begin position="1999"/>
        <end position="2038"/>
    </location>
</feature>
<dbReference type="InterPro" id="IPR000152">
    <property type="entry name" value="EGF-type_Asp/Asn_hydroxyl_site"/>
</dbReference>
<dbReference type="PROSITE" id="PS00022">
    <property type="entry name" value="EGF_1"/>
    <property type="match status" value="3"/>
</dbReference>
<dbReference type="EnsemblMetazoa" id="SMAR001807-RA">
    <property type="protein sequence ID" value="SMAR001807-PA"/>
    <property type="gene ID" value="SMAR001807"/>
</dbReference>
<evidence type="ECO:0000256" key="13">
    <source>
        <dbReference type="ARBA" id="ARBA00023180"/>
    </source>
</evidence>
<evidence type="ECO:0000313" key="24">
    <source>
        <dbReference type="Proteomes" id="UP000014500"/>
    </source>
</evidence>
<dbReference type="SMART" id="SM00112">
    <property type="entry name" value="CA"/>
    <property type="match status" value="13"/>
</dbReference>
<dbReference type="SUPFAM" id="SSF57196">
    <property type="entry name" value="EGF/Laminin"/>
    <property type="match status" value="1"/>
</dbReference>
<dbReference type="Pfam" id="PF24811">
    <property type="entry name" value="Ig_Shg"/>
    <property type="match status" value="1"/>
</dbReference>
<dbReference type="GO" id="GO:0008013">
    <property type="term" value="F:beta-catenin binding"/>
    <property type="evidence" value="ECO:0007669"/>
    <property type="project" value="TreeGrafter"/>
</dbReference>
<dbReference type="OMA" id="FRNCIAR"/>
<evidence type="ECO:0000256" key="3">
    <source>
        <dbReference type="ARBA" id="ARBA00022536"/>
    </source>
</evidence>
<dbReference type="Pfam" id="PF00028">
    <property type="entry name" value="Cadherin"/>
    <property type="match status" value="9"/>
</dbReference>
<dbReference type="eggNOG" id="KOG3594">
    <property type="taxonomic scope" value="Eukaryota"/>
</dbReference>
<evidence type="ECO:0000256" key="2">
    <source>
        <dbReference type="ARBA" id="ARBA00022475"/>
    </source>
</evidence>
<evidence type="ECO:0000256" key="12">
    <source>
        <dbReference type="ARBA" id="ARBA00023157"/>
    </source>
</evidence>
<feature type="compositionally biased region" description="Low complexity" evidence="18">
    <location>
        <begin position="2460"/>
        <end position="2469"/>
    </location>
</feature>
<evidence type="ECO:0000256" key="5">
    <source>
        <dbReference type="ARBA" id="ARBA00022723"/>
    </source>
</evidence>
<dbReference type="GO" id="GO:0009887">
    <property type="term" value="P:animal organ morphogenesis"/>
    <property type="evidence" value="ECO:0007669"/>
    <property type="project" value="UniProtKB-ARBA"/>
</dbReference>
<dbReference type="InterPro" id="IPR027397">
    <property type="entry name" value="Catenin-bd_sf"/>
</dbReference>
<dbReference type="InterPro" id="IPR020894">
    <property type="entry name" value="Cadherin_CS"/>
</dbReference>
<dbReference type="CDD" id="cd00054">
    <property type="entry name" value="EGF_CA"/>
    <property type="match status" value="3"/>
</dbReference>
<dbReference type="PANTHER" id="PTHR24027:SF438">
    <property type="entry name" value="CADHERIN 23"/>
    <property type="match status" value="1"/>
</dbReference>
<feature type="domain" description="Cadherin" evidence="22">
    <location>
        <begin position="835"/>
        <end position="934"/>
    </location>
</feature>
<feature type="region of interest" description="Disordered" evidence="18">
    <location>
        <begin position="597"/>
        <end position="641"/>
    </location>
</feature>
<dbReference type="SMART" id="SM00179">
    <property type="entry name" value="EGF_CA"/>
    <property type="match status" value="2"/>
</dbReference>
<dbReference type="SUPFAM" id="SSF49313">
    <property type="entry name" value="Cadherin-like"/>
    <property type="match status" value="12"/>
</dbReference>
<feature type="domain" description="EGF-like" evidence="21">
    <location>
        <begin position="2274"/>
        <end position="2311"/>
    </location>
</feature>
<evidence type="ECO:0000256" key="8">
    <source>
        <dbReference type="ARBA" id="ARBA00022837"/>
    </source>
</evidence>
<evidence type="ECO:0000256" key="15">
    <source>
        <dbReference type="PROSITE-ProRule" id="PRU00076"/>
    </source>
</evidence>
<evidence type="ECO:0000256" key="7">
    <source>
        <dbReference type="ARBA" id="ARBA00022737"/>
    </source>
</evidence>
<dbReference type="Gene3D" id="2.60.40.60">
    <property type="entry name" value="Cadherins"/>
    <property type="match status" value="13"/>
</dbReference>
<dbReference type="FunFam" id="4.10.900.10:FF:000001">
    <property type="entry name" value="Cadherin 2"/>
    <property type="match status" value="1"/>
</dbReference>
<dbReference type="STRING" id="126957.T1ILH8"/>
<keyword evidence="4 16" id="KW-0812">Transmembrane</keyword>
<evidence type="ECO:0000313" key="23">
    <source>
        <dbReference type="EnsemblMetazoa" id="SMAR001807-PA"/>
    </source>
</evidence>
<feature type="domain" description="Cadherin" evidence="22">
    <location>
        <begin position="1408"/>
        <end position="1512"/>
    </location>
</feature>
<feature type="disulfide bond" evidence="15">
    <location>
        <begin position="2028"/>
        <end position="2037"/>
    </location>
</feature>
<feature type="disulfide bond" evidence="15">
    <location>
        <begin position="2301"/>
        <end position="2310"/>
    </location>
</feature>
<proteinExistence type="predicted"/>
<dbReference type="InterPro" id="IPR001881">
    <property type="entry name" value="EGF-like_Ca-bd_dom"/>
</dbReference>
<evidence type="ECO:0008006" key="25">
    <source>
        <dbReference type="Google" id="ProtNLM"/>
    </source>
</evidence>
<dbReference type="SMART" id="SM00181">
    <property type="entry name" value="EGF"/>
    <property type="match status" value="4"/>
</dbReference>
<evidence type="ECO:0000256" key="6">
    <source>
        <dbReference type="ARBA" id="ARBA00022729"/>
    </source>
</evidence>
<keyword evidence="2" id="KW-1003">Cell membrane</keyword>
<sequence>MDMQRKVYWLVMFLVSFCALFIVYNVNAREQTREEDDDLLLSWDLREQSGTADKARNILQRHGENDGELSHIKRSHQPSLKYNAIKVHSHHNVSKRSLEKASLIQASSRLQANEKVLRPHMTFEYPDYQTPTPFPEDVAIGTELLKVNVVNRPENSDLILSTSNESFLAKWNGGNSVLIITDRRLDADDNNGQYIFNMWAKIRGTDETASTTVRVTTLNTNDEPPRFTQSIYTSSVDEKAKPGAFVATVVATDKDRDKVKYSFASGLLQHKMFVIHEQDGVIKLVNNPREIDFEEDKYELNVRAVDDGSCCTGGDKVQHTGSTLVVVSIIDINDHKPEFKDCKEITAEVDENMPIGTFVIKMTATDDDRGMNKVLNYSIVMQPDQTESNFIIDVKDGSVNTNKVFDREAENGKVVSVTVKATDNGNPPLEGLCTFMVNIKDVNDNAPQFNRDSYQQTITPNQKPREDTLFWIAATDRDADRNAMIGYTLERKHNNNDLDYFAINPDSGRVTLKKHLSSQTNFNFYAVATDKGEPPLSSKVDVRVDVLRENALVPKWVTNTKEPISISESTPIGTLVATLEARASSRHWTLDRDPFDLSPPCRPQSGQRANWTLCTPDKTNLSGQQGGLRSNGSWSESPDNEKVTYRLLKGNSEQSNKNDVFLLSPSTKDGKDVALITLNKVLDYETIAEYNLAVEVLNVFQLASEATIYIRLTDVNDEVPLFNEIESAIVLENEPPGTRVVNIIAHDKDATPLFRKVTYTLTSGYENFKINPDTGEVTTLVVFNRENIPQYLIQVEATDGAPSARPGKNPGEHNTHRKDFWIQIGDINDNPPKFAQEVYRARVKENEDTNFIVTTVTAEDPDDTASLSYQLTGGNDQGAFDVIEDTGAIYVAGKIDYETKTRYDLILVVRDGLHEASTIVQVEVEDVNDMPPVFNQTTYEVTLVEEETINLPRKLVQVFAEDGDKDRPKNIIYFLSGQGTQGIGNKCFEINKATGEISVLRGLDRDLPYGRPVWRFTALASDEGGGPGSLTGFAEVIIDLTDINDNVPMFVEPFYKGYVKENQVKDVKVMVMSAVDYDDGPNAVLKYKILENAKFNGADVFAINPIDATITTAICCLDREKNDQYKIVVVASDIGIESGTGTATIIIEDVNDSPPRFDRDVYEISIPETNGNIVKFDEPVLSFKVLDDDLPETNKNYFLIEPKSGPGYDRFIIVPRDPDEGELKVKLPLDYENPEHRKGFHFRIIVDDSGGLSNDTERMATAEVKIQLIDINDNAPEFDNPYINVTVSEGETTGTRIAKFRATDRDQDGNSTVSYEIERATNRRRHFSILSDGTVIVQRPLDREREDGHIVHILAIDDGYPAKTSTATLAVTVSDINDNAPELCKRYEGLVTENSVGPFPERVLDRETNLPLVIEVCDSDDELLGNGFPFTITMDTSADESVVNTFQIQSEHIRTASVYVKRTLDREQKKRFKIPIRISDSGKPTQTGTSTLTVIVGDVNDRDMTDGKTDIMVYAFKGKTTTNEIIGRVYATDEDDWDWTDKTYSWSDRPSNFQLDESSGELTMLNSTREGVYTFTVNIHDSVKNQYAKSIVTVTVKAISEEAVMKSGSIRIKDMSEEEFIEKGNDGLSKRDLLRAKIVEILGTNDVEIFTVMNSNRPGMLDVRFAARGSPYYKPEKMNGLLNQHSSEIESELDIKLEMIGIDECLYEFYNCESSCSNELVIYDKPYKVSTKNTALVGIRAFVKHNCVCAARENFHSETMCKWNSCYNRGVCKVEHNGIKCKCESGFDGPRCQQTTRSFNGDGYAWFSPLALCENSHLSFEFITKDGDGLIFYNGPIAEPLSSELVQDFMSFELEGGKPRLLVDYGSGTAEIIVSKSKMLNDSEWHRIDISWEPELVTLTVDLCIDISANVYDGKSSVTERVRCEASGTPPGFNEFLNVNSPIQLGGVSHPTLEKYKWQYQYNPNRFNGCIKNFIHNSEMYDLGNPGKEWNTKSGCQQTEVACQENEIQPCNNGYCVGDLHGNAKCICHPGYMGKKCEKETIPSMFKNDSFVKYIFESNPNHQNEFKSEIQLRFRADLPNGELMHVQGIRHEYMLLEIRDKRLQFRYNLNEFDKLNEHTVYLSSFQANDGYWHTVNVVRYGASASLSVDGGGGKLFNETFNYNDIHQLITVPKDGIVLGGRKDSLSGEVPDYENGCMDDVRFDRITQHLPMPPAEFRSDYAEVFNYSHVESGCDPQACLHVKCPENMYCEDLFFNHDCRCSVGFIMNKMGLCVDIDECEDIHICENGGTCNNLLGGFLCHCPPTHTGKFCEVFQEKHEVKLSMGALAAILASFFAILILVLLLIVYTRQRRTNYGLVDPDEDIRETIINYNDEGGGEDDMHTYDIGPLRIPVDASGMPISAKPGPEKPYKEPMQNRAYSPDEPNVGEFISSNLGKADDDPESLPLDDLRVYAYEGGGSDAGSLSSLASGTDDNEQDFDYLNGWGPRFQKLADMYGQGESEEE</sequence>
<dbReference type="InterPro" id="IPR002126">
    <property type="entry name" value="Cadherin-like_dom"/>
</dbReference>
<dbReference type="FunFam" id="2.60.40.60:FF:000039">
    <property type="entry name" value="FAT atypical cadherin 3"/>
    <property type="match status" value="1"/>
</dbReference>
<evidence type="ECO:0000256" key="4">
    <source>
        <dbReference type="ARBA" id="ARBA00022692"/>
    </source>
</evidence>
<dbReference type="SUPFAM" id="SSF49899">
    <property type="entry name" value="Concanavalin A-like lectins/glucanases"/>
    <property type="match status" value="2"/>
</dbReference>
<dbReference type="InterPro" id="IPR013320">
    <property type="entry name" value="ConA-like_dom_sf"/>
</dbReference>
<dbReference type="PRINTS" id="PR00205">
    <property type="entry name" value="CADHERIN"/>
</dbReference>
<evidence type="ECO:0000256" key="10">
    <source>
        <dbReference type="ARBA" id="ARBA00022989"/>
    </source>
</evidence>
<dbReference type="InterPro" id="IPR000742">
    <property type="entry name" value="EGF"/>
</dbReference>
<evidence type="ECO:0000256" key="17">
    <source>
        <dbReference type="RuleBase" id="RU004357"/>
    </source>
</evidence>
<feature type="domain" description="Cadherin" evidence="22">
    <location>
        <begin position="1279"/>
        <end position="1383"/>
    </location>
</feature>
<feature type="domain" description="Cadherin" evidence="22">
    <location>
        <begin position="341"/>
        <end position="449"/>
    </location>
</feature>
<dbReference type="FunFam" id="2.60.40.60:FF:000024">
    <property type="entry name" value="FAT atypical cadherin 3"/>
    <property type="match status" value="1"/>
</dbReference>
<dbReference type="InterPro" id="IPR056370">
    <property type="entry name" value="Shg-like_Ig-like"/>
</dbReference>
<dbReference type="Pfam" id="PF01049">
    <property type="entry name" value="CADH_Y-type_LIR"/>
    <property type="match status" value="1"/>
</dbReference>
<feature type="domain" description="EGF-like" evidence="21">
    <location>
        <begin position="1757"/>
        <end position="1793"/>
    </location>
</feature>
<keyword evidence="6" id="KW-0732">Signal</keyword>
<feature type="domain" description="Cadherin" evidence="22">
    <location>
        <begin position="450"/>
        <end position="556"/>
    </location>
</feature>
<feature type="region of interest" description="Disordered" evidence="18">
    <location>
        <begin position="2453"/>
        <end position="2480"/>
    </location>
</feature>
<feature type="domain" description="Cadherin" evidence="22">
    <location>
        <begin position="722"/>
        <end position="834"/>
    </location>
</feature>
<dbReference type="SMART" id="SM00282">
    <property type="entry name" value="LamG"/>
    <property type="match status" value="2"/>
</dbReference>
<dbReference type="Gene3D" id="4.10.900.10">
    <property type="entry name" value="TCF3-CBD (Catenin binding domain)"/>
    <property type="match status" value="1"/>
</dbReference>
<keyword evidence="12 15" id="KW-1015">Disulfide bond</keyword>
<feature type="domain" description="Laminin G" evidence="20">
    <location>
        <begin position="1794"/>
        <end position="1996"/>
    </location>
</feature>
<dbReference type="PROSITE" id="PS00232">
    <property type="entry name" value="CADHERIN_1"/>
    <property type="match status" value="4"/>
</dbReference>
<evidence type="ECO:0000256" key="14">
    <source>
        <dbReference type="PROSITE-ProRule" id="PRU00043"/>
    </source>
</evidence>
<dbReference type="PANTHER" id="PTHR24027">
    <property type="entry name" value="CADHERIN-23"/>
    <property type="match status" value="1"/>
</dbReference>
<dbReference type="GO" id="GO:0007163">
    <property type="term" value="P:establishment or maintenance of cell polarity"/>
    <property type="evidence" value="ECO:0007669"/>
    <property type="project" value="UniProtKB-ARBA"/>
</dbReference>
<comment type="function">
    <text evidence="17">Cadherins are calcium-dependent cell adhesion proteins.</text>
</comment>
<name>T1ILH8_STRMM</name>
<dbReference type="GO" id="GO:0031175">
    <property type="term" value="P:neuron projection development"/>
    <property type="evidence" value="ECO:0007669"/>
    <property type="project" value="TreeGrafter"/>
</dbReference>
<dbReference type="GO" id="GO:0005509">
    <property type="term" value="F:calcium ion binding"/>
    <property type="evidence" value="ECO:0007669"/>
    <property type="project" value="UniProtKB-UniRule"/>
</dbReference>
<keyword evidence="24" id="KW-1185">Reference proteome</keyword>
<feature type="domain" description="Cadherin" evidence="22">
    <location>
        <begin position="1158"/>
        <end position="1278"/>
    </location>
</feature>
<feature type="compositionally biased region" description="Polar residues" evidence="18">
    <location>
        <begin position="604"/>
        <end position="637"/>
    </location>
</feature>
<feature type="region of interest" description="Disordered" evidence="18">
    <location>
        <begin position="2395"/>
        <end position="2414"/>
    </location>
</feature>
<accession>T1ILH8</accession>
<dbReference type="FunFam" id="2.60.40.60:FF:000058">
    <property type="entry name" value="FAT atypical cadherin 3"/>
    <property type="match status" value="1"/>
</dbReference>
<feature type="domain" description="Cadherin" evidence="22">
    <location>
        <begin position="1051"/>
        <end position="1157"/>
    </location>
</feature>
<dbReference type="InterPro" id="IPR018097">
    <property type="entry name" value="EGF_Ca-bd_CS"/>
</dbReference>
<dbReference type="CDD" id="cd11304">
    <property type="entry name" value="Cadherin_repeat"/>
    <property type="match status" value="11"/>
</dbReference>
<feature type="disulfide bond" evidence="15">
    <location>
        <begin position="1783"/>
        <end position="1792"/>
    </location>
</feature>
<dbReference type="InterPro" id="IPR015919">
    <property type="entry name" value="Cadherin-like_sf"/>
</dbReference>
<keyword evidence="3 15" id="KW-0245">EGF-like domain</keyword>
<evidence type="ECO:0000259" key="21">
    <source>
        <dbReference type="PROSITE" id="PS50026"/>
    </source>
</evidence>
<dbReference type="InterPro" id="IPR000233">
    <property type="entry name" value="Cadherin_Y-type_LIR"/>
</dbReference>
<dbReference type="HOGENOM" id="CLU_000347_1_0_1"/>
<dbReference type="PROSITE" id="PS50025">
    <property type="entry name" value="LAM_G_DOMAIN"/>
    <property type="match status" value="2"/>
</dbReference>
<dbReference type="PROSITE" id="PS01186">
    <property type="entry name" value="EGF_2"/>
    <property type="match status" value="2"/>
</dbReference>
<feature type="transmembrane region" description="Helical" evidence="19">
    <location>
        <begin position="7"/>
        <end position="26"/>
    </location>
</feature>
<keyword evidence="5" id="KW-0479">Metal-binding</keyword>
<evidence type="ECO:0000256" key="9">
    <source>
        <dbReference type="ARBA" id="ARBA00022889"/>
    </source>
</evidence>
<dbReference type="Pfam" id="PF02210">
    <property type="entry name" value="Laminin_G_2"/>
    <property type="match status" value="2"/>
</dbReference>
<reference evidence="23" key="2">
    <citation type="submission" date="2015-02" db="UniProtKB">
        <authorList>
            <consortium name="EnsemblMetazoa"/>
        </authorList>
    </citation>
    <scope>IDENTIFICATION</scope>
</reference>
<feature type="domain" description="Laminin G" evidence="20">
    <location>
        <begin position="2041"/>
        <end position="2233"/>
    </location>
</feature>
<dbReference type="InterPro" id="IPR013032">
    <property type="entry name" value="EGF-like_CS"/>
</dbReference>
<feature type="domain" description="Cadherin" evidence="22">
    <location>
        <begin position="558"/>
        <end position="722"/>
    </location>
</feature>
<dbReference type="GO" id="GO:0016342">
    <property type="term" value="C:catenin complex"/>
    <property type="evidence" value="ECO:0007669"/>
    <property type="project" value="TreeGrafter"/>
</dbReference>
<comment type="subcellular location">
    <subcellularLocation>
        <location evidence="1 16">Cell membrane</location>
        <topology evidence="1 16">Single-pass type I membrane protein</topology>
    </subcellularLocation>
</comment>
<keyword evidence="13" id="KW-0325">Glycoprotein</keyword>
<dbReference type="EMBL" id="JH430824">
    <property type="status" value="NOT_ANNOTATED_CDS"/>
    <property type="molecule type" value="Genomic_DNA"/>
</dbReference>
<feature type="transmembrane region" description="Helical" evidence="19">
    <location>
        <begin position="2323"/>
        <end position="2346"/>
    </location>
</feature>
<dbReference type="PROSITE" id="PS50026">
    <property type="entry name" value="EGF_3"/>
    <property type="match status" value="3"/>
</dbReference>
<keyword evidence="7" id="KW-0677">Repeat</keyword>
<dbReference type="Proteomes" id="UP000014500">
    <property type="component" value="Unassembled WGS sequence"/>
</dbReference>
<organism evidence="23 24">
    <name type="scientific">Strigamia maritima</name>
    <name type="common">European centipede</name>
    <name type="synonym">Geophilus maritimus</name>
    <dbReference type="NCBI Taxonomy" id="126957"/>
    <lineage>
        <taxon>Eukaryota</taxon>
        <taxon>Metazoa</taxon>
        <taxon>Ecdysozoa</taxon>
        <taxon>Arthropoda</taxon>
        <taxon>Myriapoda</taxon>
        <taxon>Chilopoda</taxon>
        <taxon>Pleurostigmophora</taxon>
        <taxon>Geophilomorpha</taxon>
        <taxon>Linotaeniidae</taxon>
        <taxon>Strigamia</taxon>
    </lineage>
</organism>
<keyword evidence="9 16" id="KW-0130">Cell adhesion</keyword>
<evidence type="ECO:0000256" key="18">
    <source>
        <dbReference type="SAM" id="MobiDB-lite"/>
    </source>
</evidence>
<dbReference type="Gene3D" id="2.60.120.200">
    <property type="match status" value="2"/>
</dbReference>
<evidence type="ECO:0000256" key="16">
    <source>
        <dbReference type="RuleBase" id="RU003318"/>
    </source>
</evidence>
<dbReference type="InterPro" id="IPR039808">
    <property type="entry name" value="Cadherin"/>
</dbReference>
<evidence type="ECO:0000259" key="20">
    <source>
        <dbReference type="PROSITE" id="PS50025"/>
    </source>
</evidence>
<dbReference type="GO" id="GO:0048589">
    <property type="term" value="P:developmental growth"/>
    <property type="evidence" value="ECO:0007669"/>
    <property type="project" value="UniProtKB-ARBA"/>
</dbReference>
<keyword evidence="11 19" id="KW-0472">Membrane</keyword>
<dbReference type="PROSITE" id="PS00010">
    <property type="entry name" value="ASX_HYDROXYL"/>
    <property type="match status" value="1"/>
</dbReference>
<protein>
    <recommendedName>
        <fullName evidence="25">Neural-cadherin</fullName>
    </recommendedName>
</protein>
<dbReference type="InterPro" id="IPR001791">
    <property type="entry name" value="Laminin_G"/>
</dbReference>